<name>A0ABD6AHG3_9EURY</name>
<sequence>MIDRIRRGVAAGGVAGAAYGLFTWLVLSPAVGYLERAASHGSGHGHGGHGHAQEAARALGEATTALVSAGGGVLWGILLGAAFGAAYYLFEPALPGGEAKAYVLAGAGFLAVSVAPWTVLPPVVPGMEQLYGPSVRVPLYLGLIGVGALVAAASVLAYDRASAARSRRVGAVAAALPLVALALLAALAPPTLTGGEAPAELAVAFRWLVALSQAGLWALIAAAFGRLDRRAGRRVPDSSAATPTGAD</sequence>
<proteinExistence type="predicted"/>
<gene>
    <name evidence="2" type="ORF">ACFQMF_02850</name>
</gene>
<reference evidence="2 3" key="1">
    <citation type="journal article" date="2019" name="Int. J. Syst. Evol. Microbiol.">
        <title>The Global Catalogue of Microorganisms (GCM) 10K type strain sequencing project: providing services to taxonomists for standard genome sequencing and annotation.</title>
        <authorList>
            <consortium name="The Broad Institute Genomics Platform"/>
            <consortium name="The Broad Institute Genome Sequencing Center for Infectious Disease"/>
            <person name="Wu L."/>
            <person name="Ma J."/>
        </authorList>
    </citation>
    <scope>NUCLEOTIDE SEQUENCE [LARGE SCALE GENOMIC DNA]</scope>
    <source>
        <strain evidence="2 3">CGMCC 1.12554</strain>
    </source>
</reference>
<keyword evidence="3" id="KW-1185">Reference proteome</keyword>
<feature type="transmembrane region" description="Helical" evidence="1">
    <location>
        <begin position="170"/>
        <end position="192"/>
    </location>
</feature>
<evidence type="ECO:0000256" key="1">
    <source>
        <dbReference type="SAM" id="Phobius"/>
    </source>
</evidence>
<dbReference type="Pfam" id="PF09490">
    <property type="entry name" value="CbtA"/>
    <property type="match status" value="1"/>
</dbReference>
<keyword evidence="1" id="KW-1133">Transmembrane helix</keyword>
<feature type="transmembrane region" description="Helical" evidence="1">
    <location>
        <begin position="204"/>
        <end position="224"/>
    </location>
</feature>
<comment type="caution">
    <text evidence="2">The sequence shown here is derived from an EMBL/GenBank/DDBJ whole genome shotgun (WGS) entry which is preliminary data.</text>
</comment>
<feature type="transmembrane region" description="Helical" evidence="1">
    <location>
        <begin position="139"/>
        <end position="158"/>
    </location>
</feature>
<feature type="transmembrane region" description="Helical" evidence="1">
    <location>
        <begin position="102"/>
        <end position="119"/>
    </location>
</feature>
<evidence type="ECO:0000313" key="3">
    <source>
        <dbReference type="Proteomes" id="UP001596545"/>
    </source>
</evidence>
<dbReference type="Proteomes" id="UP001596545">
    <property type="component" value="Unassembled WGS sequence"/>
</dbReference>
<protein>
    <submittedName>
        <fullName evidence="2">CbtA family protein</fullName>
    </submittedName>
</protein>
<dbReference type="RefSeq" id="WP_256407598.1">
    <property type="nucleotide sequence ID" value="NZ_JANHDN010000001.1"/>
</dbReference>
<dbReference type="AlphaFoldDB" id="A0ABD6AHG3"/>
<accession>A0ABD6AHG3</accession>
<organism evidence="2 3">
    <name type="scientific">Halorubrum rutilum</name>
    <dbReference type="NCBI Taxonomy" id="1364933"/>
    <lineage>
        <taxon>Archaea</taxon>
        <taxon>Methanobacteriati</taxon>
        <taxon>Methanobacteriota</taxon>
        <taxon>Stenosarchaea group</taxon>
        <taxon>Halobacteria</taxon>
        <taxon>Halobacteriales</taxon>
        <taxon>Haloferacaceae</taxon>
        <taxon>Halorubrum</taxon>
    </lineage>
</organism>
<dbReference type="InterPro" id="IPR012666">
    <property type="entry name" value="CbtA_put"/>
</dbReference>
<evidence type="ECO:0000313" key="2">
    <source>
        <dbReference type="EMBL" id="MFC7323516.1"/>
    </source>
</evidence>
<dbReference type="EMBL" id="JBHTBL010000001">
    <property type="protein sequence ID" value="MFC7323516.1"/>
    <property type="molecule type" value="Genomic_DNA"/>
</dbReference>
<feature type="transmembrane region" description="Helical" evidence="1">
    <location>
        <begin position="9"/>
        <end position="27"/>
    </location>
</feature>
<keyword evidence="1" id="KW-0472">Membrane</keyword>
<feature type="transmembrane region" description="Helical" evidence="1">
    <location>
        <begin position="72"/>
        <end position="90"/>
    </location>
</feature>
<keyword evidence="1" id="KW-0812">Transmembrane</keyword>